<dbReference type="InterPro" id="IPR001452">
    <property type="entry name" value="SH3_domain"/>
</dbReference>
<dbReference type="Gene3D" id="2.30.30.40">
    <property type="entry name" value="SH3 Domains"/>
    <property type="match status" value="1"/>
</dbReference>
<dbReference type="CDD" id="cd12087">
    <property type="entry name" value="TM_EGFR-like"/>
    <property type="match status" value="1"/>
</dbReference>
<protein>
    <recommendedName>
        <fullName evidence="5">SH3 domain-containing protein</fullName>
    </recommendedName>
</protein>
<dbReference type="PANTHER" id="PTHR16861">
    <property type="entry name" value="GLYCOPROTEIN 38"/>
    <property type="match status" value="1"/>
</dbReference>
<dbReference type="PANTHER" id="PTHR16861:SF4">
    <property type="entry name" value="SH3 DOMAIN PROTEIN (AFU_ORTHOLOGUE AFUA_1G13610)"/>
    <property type="match status" value="1"/>
</dbReference>
<feature type="compositionally biased region" description="Basic residues" evidence="3">
    <location>
        <begin position="1"/>
        <end position="14"/>
    </location>
</feature>
<accession>A0AAD5W2R9</accession>
<organism evidence="6 7">
    <name type="scientific">Leucocoprinus birnbaumii</name>
    <dbReference type="NCBI Taxonomy" id="56174"/>
    <lineage>
        <taxon>Eukaryota</taxon>
        <taxon>Fungi</taxon>
        <taxon>Dikarya</taxon>
        <taxon>Basidiomycota</taxon>
        <taxon>Agaricomycotina</taxon>
        <taxon>Agaricomycetes</taxon>
        <taxon>Agaricomycetidae</taxon>
        <taxon>Agaricales</taxon>
        <taxon>Agaricineae</taxon>
        <taxon>Agaricaceae</taxon>
        <taxon>Leucocoprinus</taxon>
    </lineage>
</organism>
<feature type="domain" description="SH3" evidence="5">
    <location>
        <begin position="322"/>
        <end position="382"/>
    </location>
</feature>
<dbReference type="AlphaFoldDB" id="A0AAD5W2R9"/>
<dbReference type="EMBL" id="JANIEX010000003">
    <property type="protein sequence ID" value="KAJ3576893.1"/>
    <property type="molecule type" value="Genomic_DNA"/>
</dbReference>
<dbReference type="Pfam" id="PF00018">
    <property type="entry name" value="SH3_1"/>
    <property type="match status" value="1"/>
</dbReference>
<dbReference type="SUPFAM" id="SSF50044">
    <property type="entry name" value="SH3-domain"/>
    <property type="match status" value="1"/>
</dbReference>
<evidence type="ECO:0000313" key="6">
    <source>
        <dbReference type="EMBL" id="KAJ3576893.1"/>
    </source>
</evidence>
<sequence length="424" mass="43665">MHNKYVKRGVHHRSHWDIPPHIQDDEDNIRDAILGEPGQPQNNAGSDPFANGPVTLTFTVVDGPENTPVATLSGDEPTVTAPAPSVQTTTNPVSPVQTPGVSSISGSVSYVTTMTTMTSSIPTSTSVSSSSSSTTSTGVPSPSISDTPGNGTSTAADNGSTATVRLSSGAIAGIVIGCLIVLIAATIFGFRKRSLKNRLKLRGVWTSSKSLRLGGGGNGTGGLPEFEPTPYTYQPPEGGVSPAVQGAGNRRMSYVGAQPATFAAVGNVGVQSPVSARSMSTLGLELPQALPSAYGFEAGYGIGSAGAMPSPSRNAAAAARIGSSEFAVVARTFIPSLPDELTISSGESLQLLEVFDDGWAECMNRIGEVGMVPLECFDRPSSAQASGLGVQMTSTSPVGGEMNMTREEGSRNSRRYTSLPGARR</sequence>
<keyword evidence="1 2" id="KW-0728">SH3 domain</keyword>
<evidence type="ECO:0000256" key="4">
    <source>
        <dbReference type="SAM" id="Phobius"/>
    </source>
</evidence>
<dbReference type="Proteomes" id="UP001213000">
    <property type="component" value="Unassembled WGS sequence"/>
</dbReference>
<reference evidence="6" key="1">
    <citation type="submission" date="2022-07" db="EMBL/GenBank/DDBJ databases">
        <title>Genome Sequence of Leucocoprinus birnbaumii.</title>
        <authorList>
            <person name="Buettner E."/>
        </authorList>
    </citation>
    <scope>NUCLEOTIDE SEQUENCE</scope>
    <source>
        <strain evidence="6">VT141</strain>
    </source>
</reference>
<name>A0AAD5W2R9_9AGAR</name>
<feature type="region of interest" description="Disordered" evidence="3">
    <location>
        <begin position="118"/>
        <end position="156"/>
    </location>
</feature>
<keyword evidence="4" id="KW-1133">Transmembrane helix</keyword>
<feature type="compositionally biased region" description="Low complexity" evidence="3">
    <location>
        <begin position="118"/>
        <end position="145"/>
    </location>
</feature>
<proteinExistence type="predicted"/>
<feature type="transmembrane region" description="Helical" evidence="4">
    <location>
        <begin position="170"/>
        <end position="190"/>
    </location>
</feature>
<evidence type="ECO:0000256" key="1">
    <source>
        <dbReference type="ARBA" id="ARBA00022443"/>
    </source>
</evidence>
<evidence type="ECO:0000313" key="7">
    <source>
        <dbReference type="Proteomes" id="UP001213000"/>
    </source>
</evidence>
<evidence type="ECO:0000259" key="5">
    <source>
        <dbReference type="PROSITE" id="PS50002"/>
    </source>
</evidence>
<keyword evidence="4" id="KW-0472">Membrane</keyword>
<comment type="caution">
    <text evidence="6">The sequence shown here is derived from an EMBL/GenBank/DDBJ whole genome shotgun (WGS) entry which is preliminary data.</text>
</comment>
<feature type="region of interest" description="Disordered" evidence="3">
    <location>
        <begin position="1"/>
        <end position="102"/>
    </location>
</feature>
<feature type="region of interest" description="Disordered" evidence="3">
    <location>
        <begin position="385"/>
        <end position="424"/>
    </location>
</feature>
<keyword evidence="4" id="KW-0812">Transmembrane</keyword>
<feature type="compositionally biased region" description="Polar residues" evidence="3">
    <location>
        <begin position="85"/>
        <end position="99"/>
    </location>
</feature>
<feature type="compositionally biased region" description="Polar residues" evidence="3">
    <location>
        <begin position="146"/>
        <end position="156"/>
    </location>
</feature>
<dbReference type="PROSITE" id="PS50002">
    <property type="entry name" value="SH3"/>
    <property type="match status" value="1"/>
</dbReference>
<gene>
    <name evidence="6" type="ORF">NP233_g117</name>
</gene>
<evidence type="ECO:0000256" key="3">
    <source>
        <dbReference type="SAM" id="MobiDB-lite"/>
    </source>
</evidence>
<dbReference type="SMART" id="SM00326">
    <property type="entry name" value="SH3"/>
    <property type="match status" value="1"/>
</dbReference>
<evidence type="ECO:0000256" key="2">
    <source>
        <dbReference type="PROSITE-ProRule" id="PRU00192"/>
    </source>
</evidence>
<keyword evidence="7" id="KW-1185">Reference proteome</keyword>
<feature type="compositionally biased region" description="Polar residues" evidence="3">
    <location>
        <begin position="385"/>
        <end position="397"/>
    </location>
</feature>
<dbReference type="InterPro" id="IPR036028">
    <property type="entry name" value="SH3-like_dom_sf"/>
</dbReference>